<name>A0A5J4U7W9_9EUKA</name>
<feature type="compositionally biased region" description="Basic residues" evidence="1">
    <location>
        <begin position="54"/>
        <end position="63"/>
    </location>
</feature>
<dbReference type="EMBL" id="SNRW01019482">
    <property type="protein sequence ID" value="KAA6366334.1"/>
    <property type="molecule type" value="Genomic_DNA"/>
</dbReference>
<comment type="caution">
    <text evidence="2">The sequence shown here is derived from an EMBL/GenBank/DDBJ whole genome shotgun (WGS) entry which is preliminary data.</text>
</comment>
<feature type="non-terminal residue" evidence="2">
    <location>
        <position position="1"/>
    </location>
</feature>
<gene>
    <name evidence="2" type="ORF">EZS28_038139</name>
</gene>
<proteinExistence type="predicted"/>
<accession>A0A5J4U7W9</accession>
<dbReference type="Proteomes" id="UP000324800">
    <property type="component" value="Unassembled WGS sequence"/>
</dbReference>
<evidence type="ECO:0000313" key="2">
    <source>
        <dbReference type="EMBL" id="KAA6366334.1"/>
    </source>
</evidence>
<sequence length="222" mass="25828">QNCWNEREGRMNPWQFFLPCLIESINAINKGNKTHIQCNRKTRNLDPEYSPPRSQKRNSRHIKYTTKSRELQAKVEEFSIDLSSDEFYQNSRFILTTLQQPSAKIHVNNMRTRRNSNRCSQSNMEERTAMDSSSPPSHSSSSEEDQRNTDRSNDNSSTMDRPDKAYKQVNENAQSLMLGCSNEILERGTSLIKTNLKLPPGKICCFLMDRRPGREDNSQERF</sequence>
<evidence type="ECO:0000313" key="3">
    <source>
        <dbReference type="Proteomes" id="UP000324800"/>
    </source>
</evidence>
<reference evidence="2 3" key="1">
    <citation type="submission" date="2019-03" db="EMBL/GenBank/DDBJ databases">
        <title>Single cell metagenomics reveals metabolic interactions within the superorganism composed of flagellate Streblomastix strix and complex community of Bacteroidetes bacteria on its surface.</title>
        <authorList>
            <person name="Treitli S.C."/>
            <person name="Kolisko M."/>
            <person name="Husnik F."/>
            <person name="Keeling P."/>
            <person name="Hampl V."/>
        </authorList>
    </citation>
    <scope>NUCLEOTIDE SEQUENCE [LARGE SCALE GENOMIC DNA]</scope>
    <source>
        <strain evidence="2">ST1C</strain>
    </source>
</reference>
<protein>
    <submittedName>
        <fullName evidence="2">Uncharacterized protein</fullName>
    </submittedName>
</protein>
<feature type="compositionally biased region" description="Basic and acidic residues" evidence="1">
    <location>
        <begin position="144"/>
        <end position="153"/>
    </location>
</feature>
<evidence type="ECO:0000256" key="1">
    <source>
        <dbReference type="SAM" id="MobiDB-lite"/>
    </source>
</evidence>
<feature type="region of interest" description="Disordered" evidence="1">
    <location>
        <begin position="41"/>
        <end position="63"/>
    </location>
</feature>
<dbReference type="AlphaFoldDB" id="A0A5J4U7W9"/>
<feature type="region of interest" description="Disordered" evidence="1">
    <location>
        <begin position="105"/>
        <end position="163"/>
    </location>
</feature>
<organism evidence="2 3">
    <name type="scientific">Streblomastix strix</name>
    <dbReference type="NCBI Taxonomy" id="222440"/>
    <lineage>
        <taxon>Eukaryota</taxon>
        <taxon>Metamonada</taxon>
        <taxon>Preaxostyla</taxon>
        <taxon>Oxymonadida</taxon>
        <taxon>Streblomastigidae</taxon>
        <taxon>Streblomastix</taxon>
    </lineage>
</organism>